<evidence type="ECO:0000256" key="1">
    <source>
        <dbReference type="ARBA" id="ARBA00007734"/>
    </source>
</evidence>
<evidence type="ECO:0000313" key="6">
    <source>
        <dbReference type="Proteomes" id="UP000000450"/>
    </source>
</evidence>
<dbReference type="KEGG" id="dia:Dtpsy_0929"/>
<feature type="chain" id="PRO_5039923119" evidence="3">
    <location>
        <begin position="36"/>
        <end position="300"/>
    </location>
</feature>
<dbReference type="CDD" id="cd00254">
    <property type="entry name" value="LT-like"/>
    <property type="match status" value="1"/>
</dbReference>
<dbReference type="EMBL" id="CP001392">
    <property type="protein sequence ID" value="ACM32407.1"/>
    <property type="molecule type" value="Genomic_DNA"/>
</dbReference>
<dbReference type="AlphaFoldDB" id="A0A9J9QAH7"/>
<feature type="region of interest" description="Disordered" evidence="2">
    <location>
        <begin position="70"/>
        <end position="90"/>
    </location>
</feature>
<dbReference type="PANTHER" id="PTHR37423:SF2">
    <property type="entry name" value="MEMBRANE-BOUND LYTIC MUREIN TRANSGLYCOSYLASE C"/>
    <property type="match status" value="1"/>
</dbReference>
<evidence type="ECO:0000313" key="5">
    <source>
        <dbReference type="EMBL" id="ACM32407.1"/>
    </source>
</evidence>
<reference evidence="5 6" key="1">
    <citation type="journal article" date="2010" name="J. Bacteriol.">
        <title>Completed genome sequence of the anaerobic iron-oxidizing bacterium Acidovorax ebreus strain TPSY.</title>
        <authorList>
            <person name="Byrne-Bailey K.G."/>
            <person name="Weber K.A."/>
            <person name="Chair A.H."/>
            <person name="Bose S."/>
            <person name="Knox T."/>
            <person name="Spanbauer T.L."/>
            <person name="Chertkov O."/>
            <person name="Coates J.D."/>
        </authorList>
    </citation>
    <scope>NUCLEOTIDE SEQUENCE [LARGE SCALE GENOMIC DNA]</scope>
    <source>
        <strain evidence="5 6">TPSY</strain>
    </source>
</reference>
<keyword evidence="3" id="KW-0732">Signal</keyword>
<proteinExistence type="inferred from homology"/>
<sequence length="300" mass="32844">MTARLGYRMRNSLLGLLRTAGMCCALLFLQQTAHADLWAFVDERGVTHFAAQQLDERYALFFRGNDFDSERDGSNTGRQGAADVSTGPASPSGARLLAFFEVSHDYKLVRQHLRSASARHGVDYALLQAVIATESGFNTRAVSPRGAVGLMQLMPATASRFGVSGDTRRSVEQKLVDPATNVAAGTRYLRYLMDLFEGRLDLALAAYNAGEGAVQRAGNRVPAYRETRNYVQSVMGLYALLKPPLPTRNQRANPGRVRMELPATPHSLSDAGERADTQRMSTPAPTRLARQSSTESVFTE</sequence>
<dbReference type="SUPFAM" id="SSF53955">
    <property type="entry name" value="Lysozyme-like"/>
    <property type="match status" value="1"/>
</dbReference>
<protein>
    <submittedName>
        <fullName evidence="5">Lytic transglycosylase catalytic</fullName>
    </submittedName>
</protein>
<dbReference type="Pfam" id="PF01464">
    <property type="entry name" value="SLT"/>
    <property type="match status" value="1"/>
</dbReference>
<dbReference type="Proteomes" id="UP000000450">
    <property type="component" value="Chromosome"/>
</dbReference>
<feature type="domain" description="Transglycosylase SLT" evidence="4">
    <location>
        <begin position="114"/>
        <end position="223"/>
    </location>
</feature>
<dbReference type="InterPro" id="IPR008258">
    <property type="entry name" value="Transglycosylase_SLT_dom_1"/>
</dbReference>
<comment type="similarity">
    <text evidence="1">Belongs to the transglycosylase Slt family.</text>
</comment>
<organism evidence="5 6">
    <name type="scientific">Acidovorax ebreus (strain TPSY)</name>
    <name type="common">Diaphorobacter sp. (strain TPSY)</name>
    <dbReference type="NCBI Taxonomy" id="535289"/>
    <lineage>
        <taxon>Bacteria</taxon>
        <taxon>Pseudomonadati</taxon>
        <taxon>Pseudomonadota</taxon>
        <taxon>Betaproteobacteria</taxon>
        <taxon>Burkholderiales</taxon>
        <taxon>Comamonadaceae</taxon>
        <taxon>Diaphorobacter</taxon>
    </lineage>
</organism>
<keyword evidence="6" id="KW-1185">Reference proteome</keyword>
<evidence type="ECO:0000259" key="4">
    <source>
        <dbReference type="Pfam" id="PF01464"/>
    </source>
</evidence>
<feature type="region of interest" description="Disordered" evidence="2">
    <location>
        <begin position="245"/>
        <end position="300"/>
    </location>
</feature>
<feature type="compositionally biased region" description="Polar residues" evidence="2">
    <location>
        <begin position="278"/>
        <end position="300"/>
    </location>
</feature>
<evidence type="ECO:0000256" key="2">
    <source>
        <dbReference type="SAM" id="MobiDB-lite"/>
    </source>
</evidence>
<evidence type="ECO:0000256" key="3">
    <source>
        <dbReference type="SAM" id="SignalP"/>
    </source>
</evidence>
<dbReference type="InterPro" id="IPR023346">
    <property type="entry name" value="Lysozyme-like_dom_sf"/>
</dbReference>
<dbReference type="PANTHER" id="PTHR37423">
    <property type="entry name" value="SOLUBLE LYTIC MUREIN TRANSGLYCOSYLASE-RELATED"/>
    <property type="match status" value="1"/>
</dbReference>
<dbReference type="Gene3D" id="1.10.530.10">
    <property type="match status" value="1"/>
</dbReference>
<name>A0A9J9QAH7_ACIET</name>
<gene>
    <name evidence="5" type="ordered locus">Dtpsy_0929</name>
</gene>
<accession>A0A9J9QAH7</accession>
<feature type="signal peptide" evidence="3">
    <location>
        <begin position="1"/>
        <end position="35"/>
    </location>
</feature>